<dbReference type="SMR" id="A0A8T3ASI4"/>
<dbReference type="AlphaFoldDB" id="A0A8T3ASI4"/>
<comment type="caution">
    <text evidence="1">The sequence shown here is derived from an EMBL/GenBank/DDBJ whole genome shotgun (WGS) entry which is preliminary data.</text>
</comment>
<evidence type="ECO:0000313" key="2">
    <source>
        <dbReference type="Proteomes" id="UP000829196"/>
    </source>
</evidence>
<accession>A0A8T3ASI4</accession>
<proteinExistence type="predicted"/>
<keyword evidence="2" id="KW-1185">Reference proteome</keyword>
<name>A0A8T3ASI4_DENNO</name>
<sequence>MGKGRSHGWSVFDTIKAFPSSPEALMAEIDAAIAAVEYGHATALLSSSSSSPFPPFAAETNNAVSSAFGPRGSSHDARLAEESYRAACSALATGRPDAALRSIRVALASCPPDKTSAVAKLRSLSSIASSQLQKQNQQHQQHSPLL</sequence>
<evidence type="ECO:0000313" key="1">
    <source>
        <dbReference type="EMBL" id="KAI0499080.1"/>
    </source>
</evidence>
<reference evidence="1" key="1">
    <citation type="journal article" date="2022" name="Front. Genet.">
        <title>Chromosome-Scale Assembly of the Dendrobium nobile Genome Provides Insights Into the Molecular Mechanism of the Biosynthesis of the Medicinal Active Ingredient of Dendrobium.</title>
        <authorList>
            <person name="Xu Q."/>
            <person name="Niu S.-C."/>
            <person name="Li K.-L."/>
            <person name="Zheng P.-J."/>
            <person name="Zhang X.-J."/>
            <person name="Jia Y."/>
            <person name="Liu Y."/>
            <person name="Niu Y.-X."/>
            <person name="Yu L.-H."/>
            <person name="Chen D.-F."/>
            <person name="Zhang G.-Q."/>
        </authorList>
    </citation>
    <scope>NUCLEOTIDE SEQUENCE</scope>
    <source>
        <tissue evidence="1">Leaf</tissue>
    </source>
</reference>
<dbReference type="EMBL" id="JAGYWB010000014">
    <property type="protein sequence ID" value="KAI0499080.1"/>
    <property type="molecule type" value="Genomic_DNA"/>
</dbReference>
<protein>
    <submittedName>
        <fullName evidence="1">Uncharacterized protein</fullName>
    </submittedName>
</protein>
<dbReference type="Proteomes" id="UP000829196">
    <property type="component" value="Unassembled WGS sequence"/>
</dbReference>
<dbReference type="OrthoDB" id="1910345at2759"/>
<gene>
    <name evidence="1" type="ORF">KFK09_019981</name>
</gene>
<organism evidence="1 2">
    <name type="scientific">Dendrobium nobile</name>
    <name type="common">Orchid</name>
    <dbReference type="NCBI Taxonomy" id="94219"/>
    <lineage>
        <taxon>Eukaryota</taxon>
        <taxon>Viridiplantae</taxon>
        <taxon>Streptophyta</taxon>
        <taxon>Embryophyta</taxon>
        <taxon>Tracheophyta</taxon>
        <taxon>Spermatophyta</taxon>
        <taxon>Magnoliopsida</taxon>
        <taxon>Liliopsida</taxon>
        <taxon>Asparagales</taxon>
        <taxon>Orchidaceae</taxon>
        <taxon>Epidendroideae</taxon>
        <taxon>Malaxideae</taxon>
        <taxon>Dendrobiinae</taxon>
        <taxon>Dendrobium</taxon>
    </lineage>
</organism>